<evidence type="ECO:0000256" key="2">
    <source>
        <dbReference type="ARBA" id="ARBA00022692"/>
    </source>
</evidence>
<feature type="transmembrane region" description="Helical" evidence="5">
    <location>
        <begin position="384"/>
        <end position="403"/>
    </location>
</feature>
<keyword evidence="4 5" id="KW-0472">Membrane</keyword>
<evidence type="ECO:0000313" key="6">
    <source>
        <dbReference type="Ensembl" id="ENSSGRP00000077214.1"/>
    </source>
</evidence>
<feature type="transmembrane region" description="Helical" evidence="5">
    <location>
        <begin position="153"/>
        <end position="171"/>
    </location>
</feature>
<keyword evidence="2 5" id="KW-0812">Transmembrane</keyword>
<evidence type="ECO:0000256" key="1">
    <source>
        <dbReference type="ARBA" id="ARBA00004141"/>
    </source>
</evidence>
<comment type="subcellular location">
    <subcellularLocation>
        <location evidence="1">Membrane</location>
        <topology evidence="1">Multi-pass membrane protein</topology>
    </subcellularLocation>
</comment>
<sequence>MAVMMSCRKYIAPLVFCAQVASSFFDTALQMVVKERCANATDRDSEQKAITNFNMTFNMVLKFMPIVPAILLAKVGDRGYRKVPIVVPLVGYFLSRGLLLLDIVLEWPVQVLYAVPVIHGLCGGFASYWAGVMALVSVCSGEEERSVRIMRTELVYGVAGFIGSLASGHLFNLYTVGLQQGAILSSLCVLLYFLCLLYAAFFLRVGLFSELGERQERRESVGIINHEARDKINIALLFGSGILYDIAVAGGMEMLVAYVLKDPLNWGATEVGYGNAAGSLLFITSFLGVKMFTKCSVRDESMVMIGMVSFAAGIYFMAFVTTTPMYFLARSITLFALIPMPTIRSLLSKQVRGTSYGITFVMLQLSFKLASLVTTPIYTEIYQATLNTFPGFVFILSSIFTVLSMIPIRIMLLPVALWLHCVIGNAICVASYLPRFFLTSMYKMLTIFSF</sequence>
<dbReference type="InterPro" id="IPR036259">
    <property type="entry name" value="MFS_trans_sf"/>
</dbReference>
<accession>A0A672QMD1</accession>
<dbReference type="GO" id="GO:0022857">
    <property type="term" value="F:transmembrane transporter activity"/>
    <property type="evidence" value="ECO:0007669"/>
    <property type="project" value="TreeGrafter"/>
</dbReference>
<evidence type="ECO:0000256" key="4">
    <source>
        <dbReference type="ARBA" id="ARBA00023136"/>
    </source>
</evidence>
<dbReference type="GO" id="GO:0016020">
    <property type="term" value="C:membrane"/>
    <property type="evidence" value="ECO:0007669"/>
    <property type="project" value="UniProtKB-SubCell"/>
</dbReference>
<feature type="transmembrane region" description="Helical" evidence="5">
    <location>
        <begin position="301"/>
        <end position="319"/>
    </location>
</feature>
<feature type="transmembrane region" description="Helical" evidence="5">
    <location>
        <begin position="355"/>
        <end position="378"/>
    </location>
</feature>
<dbReference type="Ensembl" id="ENSSGRT00000082202.1">
    <property type="protein sequence ID" value="ENSSGRP00000077214.1"/>
    <property type="gene ID" value="ENSSGRG00000039116.1"/>
</dbReference>
<proteinExistence type="predicted"/>
<keyword evidence="3 5" id="KW-1133">Transmembrane helix</keyword>
<feature type="transmembrane region" description="Helical" evidence="5">
    <location>
        <begin position="272"/>
        <end position="289"/>
    </location>
</feature>
<dbReference type="PANTHER" id="PTHR23507">
    <property type="entry name" value="ZGC:174356"/>
    <property type="match status" value="1"/>
</dbReference>
<name>A0A672QMD1_SINGR</name>
<dbReference type="PANTHER" id="PTHR23507:SF3">
    <property type="entry name" value="THYMIC STROMAL COTRANSPORTER HOMOLOG"/>
    <property type="match status" value="1"/>
</dbReference>
<feature type="transmembrane region" description="Helical" evidence="5">
    <location>
        <begin position="325"/>
        <end position="343"/>
    </location>
</feature>
<evidence type="ECO:0000313" key="7">
    <source>
        <dbReference type="Proteomes" id="UP000472262"/>
    </source>
</evidence>
<dbReference type="Gene3D" id="1.20.1250.20">
    <property type="entry name" value="MFS general substrate transporter like domains"/>
    <property type="match status" value="1"/>
</dbReference>
<keyword evidence="7" id="KW-1185">Reference proteome</keyword>
<dbReference type="InParanoid" id="A0A672QMD1"/>
<gene>
    <name evidence="6" type="primary">LOC107569381</name>
</gene>
<evidence type="ECO:0000256" key="3">
    <source>
        <dbReference type="ARBA" id="ARBA00022989"/>
    </source>
</evidence>
<feature type="transmembrane region" description="Helical" evidence="5">
    <location>
        <begin position="183"/>
        <end position="207"/>
    </location>
</feature>
<feature type="transmembrane region" description="Helical" evidence="5">
    <location>
        <begin position="117"/>
        <end position="141"/>
    </location>
</feature>
<reference evidence="6" key="2">
    <citation type="submission" date="2025-09" db="UniProtKB">
        <authorList>
            <consortium name="Ensembl"/>
        </authorList>
    </citation>
    <scope>IDENTIFICATION</scope>
</reference>
<feature type="transmembrane region" description="Helical" evidence="5">
    <location>
        <begin position="410"/>
        <end position="433"/>
    </location>
</feature>
<feature type="transmembrane region" description="Helical" evidence="5">
    <location>
        <begin position="85"/>
        <end position="105"/>
    </location>
</feature>
<feature type="transmembrane region" description="Helical" evidence="5">
    <location>
        <begin position="234"/>
        <end position="260"/>
    </location>
</feature>
<reference evidence="6" key="1">
    <citation type="submission" date="2025-08" db="UniProtKB">
        <authorList>
            <consortium name="Ensembl"/>
        </authorList>
    </citation>
    <scope>IDENTIFICATION</scope>
</reference>
<dbReference type="Proteomes" id="UP000472262">
    <property type="component" value="Unassembled WGS sequence"/>
</dbReference>
<evidence type="ECO:0000256" key="5">
    <source>
        <dbReference type="SAM" id="Phobius"/>
    </source>
</evidence>
<organism evidence="6 7">
    <name type="scientific">Sinocyclocheilus grahami</name>
    <name type="common">Dianchi golden-line fish</name>
    <name type="synonym">Barbus grahami</name>
    <dbReference type="NCBI Taxonomy" id="75366"/>
    <lineage>
        <taxon>Eukaryota</taxon>
        <taxon>Metazoa</taxon>
        <taxon>Chordata</taxon>
        <taxon>Craniata</taxon>
        <taxon>Vertebrata</taxon>
        <taxon>Euteleostomi</taxon>
        <taxon>Actinopterygii</taxon>
        <taxon>Neopterygii</taxon>
        <taxon>Teleostei</taxon>
        <taxon>Ostariophysi</taxon>
        <taxon>Cypriniformes</taxon>
        <taxon>Cyprinidae</taxon>
        <taxon>Cyprininae</taxon>
        <taxon>Sinocyclocheilus</taxon>
    </lineage>
</organism>
<dbReference type="AlphaFoldDB" id="A0A672QMD1"/>
<dbReference type="SUPFAM" id="SSF103473">
    <property type="entry name" value="MFS general substrate transporter"/>
    <property type="match status" value="1"/>
</dbReference>
<protein>
    <submittedName>
        <fullName evidence="6">Solute carrier family 46 member 2</fullName>
    </submittedName>
</protein>